<dbReference type="InterPro" id="IPR006680">
    <property type="entry name" value="Amidohydro-rel"/>
</dbReference>
<dbReference type="Proteomes" id="UP001626549">
    <property type="component" value="Chromosome"/>
</dbReference>
<comment type="cofactor">
    <cofactor evidence="1">
        <name>Zn(2+)</name>
        <dbReference type="ChEBI" id="CHEBI:29105"/>
    </cofactor>
</comment>
<dbReference type="Pfam" id="PF01979">
    <property type="entry name" value="Amidohydro_1"/>
    <property type="match status" value="1"/>
</dbReference>
<evidence type="ECO:0000313" key="4">
    <source>
        <dbReference type="Proteomes" id="UP001626549"/>
    </source>
</evidence>
<dbReference type="SUPFAM" id="SSF51556">
    <property type="entry name" value="Metallo-dependent hydrolases"/>
    <property type="match status" value="1"/>
</dbReference>
<proteinExistence type="predicted"/>
<dbReference type="RefSeq" id="WP_407326998.1">
    <property type="nucleotide sequence ID" value="NZ_CP136865.1"/>
</dbReference>
<name>A0ABZ0IB35_9GAMM</name>
<sequence length="380" mass="38988">MYLISGAECFDPNSRGQLDVLVAGGEVVAMVQPGSLTVDAERIDATGKLLVPGIVDALTHPCGGGGEGGFANRTAEMDVETFVRAGVTAPVGALGTDSIGRSLDVLYGNVMGMRGQGLNAYMLSGAYRVPAPSLTGDIARDIYLVAPVVGVGEVAIADHRGTQPTAQELRRLAAETQLGGILAGEGGTVLIHVGAGDSRLALLREAIEGSDLSPSVLYPTHVNRSTALLDEAADWALQGGFVDITVSTTPELIAAGDITADQALRRLLEAGAPAERITLSSDAGGSLPVYVDGELEGLTAASPDSLPKLLMSLLADHPDLFQLALAGMTRNPASALKLNTAGEISVGGRADLLILDPAADKVDSLMSSGKWLLRGGNYLG</sequence>
<evidence type="ECO:0000256" key="1">
    <source>
        <dbReference type="ARBA" id="ARBA00001947"/>
    </source>
</evidence>
<dbReference type="InterPro" id="IPR011059">
    <property type="entry name" value="Metal-dep_hydrolase_composite"/>
</dbReference>
<dbReference type="Gene3D" id="3.20.20.140">
    <property type="entry name" value="Metal-dependent hydrolases"/>
    <property type="match status" value="1"/>
</dbReference>
<organism evidence="3 4">
    <name type="scientific">Congregibacter brevis</name>
    <dbReference type="NCBI Taxonomy" id="3081201"/>
    <lineage>
        <taxon>Bacteria</taxon>
        <taxon>Pseudomonadati</taxon>
        <taxon>Pseudomonadota</taxon>
        <taxon>Gammaproteobacteria</taxon>
        <taxon>Cellvibrionales</taxon>
        <taxon>Halieaceae</taxon>
        <taxon>Congregibacter</taxon>
    </lineage>
</organism>
<evidence type="ECO:0000259" key="2">
    <source>
        <dbReference type="Pfam" id="PF01979"/>
    </source>
</evidence>
<accession>A0ABZ0IB35</accession>
<evidence type="ECO:0000313" key="3">
    <source>
        <dbReference type="EMBL" id="WOJ96318.1"/>
    </source>
</evidence>
<dbReference type="PANTHER" id="PTHR11647:SF1">
    <property type="entry name" value="COLLAPSIN RESPONSE MEDIATOR PROTEIN"/>
    <property type="match status" value="1"/>
</dbReference>
<dbReference type="InterPro" id="IPR050378">
    <property type="entry name" value="Metallo-dep_Hydrolases_sf"/>
</dbReference>
<dbReference type="SUPFAM" id="SSF51338">
    <property type="entry name" value="Composite domain of metallo-dependent hydrolases"/>
    <property type="match status" value="1"/>
</dbReference>
<dbReference type="PANTHER" id="PTHR11647">
    <property type="entry name" value="HYDRANTOINASE/DIHYDROPYRIMIDINASE FAMILY MEMBER"/>
    <property type="match status" value="1"/>
</dbReference>
<protein>
    <submittedName>
        <fullName evidence="3">Amidohydrolase family protein</fullName>
    </submittedName>
</protein>
<gene>
    <name evidence="3" type="ORF">R0137_13825</name>
</gene>
<keyword evidence="4" id="KW-1185">Reference proteome</keyword>
<dbReference type="InterPro" id="IPR032466">
    <property type="entry name" value="Metal_Hydrolase"/>
</dbReference>
<dbReference type="EMBL" id="CP136865">
    <property type="protein sequence ID" value="WOJ96318.1"/>
    <property type="molecule type" value="Genomic_DNA"/>
</dbReference>
<dbReference type="Gene3D" id="2.30.40.10">
    <property type="entry name" value="Urease, subunit C, domain 1"/>
    <property type="match status" value="1"/>
</dbReference>
<feature type="domain" description="Amidohydrolase-related" evidence="2">
    <location>
        <begin position="50"/>
        <end position="371"/>
    </location>
</feature>
<reference evidence="3 4" key="1">
    <citation type="submission" date="2023-10" db="EMBL/GenBank/DDBJ databases">
        <title>Two novel species belonging to the OM43/NOR5 clade.</title>
        <authorList>
            <person name="Park M."/>
        </authorList>
    </citation>
    <scope>NUCLEOTIDE SEQUENCE [LARGE SCALE GENOMIC DNA]</scope>
    <source>
        <strain evidence="3 4">IMCC45268</strain>
    </source>
</reference>